<dbReference type="RefSeq" id="WP_144388188.1">
    <property type="nucleotide sequence ID" value="NZ_CANNCB010000012.1"/>
</dbReference>
<sequence length="404" mass="43728">MYMAQPGHIDQIKQVNTGRVYKLIDQFGPVSRIDLSKLSGLAPASITKISRELMEGHLIHETVVQESLSRGRPAVGLQTDNTGWQFLSIRLGKGYLIIALHELGGEVVTDYKVEIEASDQIRLQQQILDEIESFFVQNAHLVERMTSIAVTLPALVNFSEGVVIQMPHFNIKDLALGPAIYAQTGVPVFIANDTCAWALAEMLFGHSQEVDNSLLVSNHQGVAAGVILNGRLAYSRNGNIGELGHIQIDPDGTVCECGKRGCLDTVASSQAVCRVVTEKVAQGEPTILSSTNITMETICSAALEGDELAKQAIEKLGRDLGKGIAIMVNIFSPEKILLGGALTKAKSILFPAIEQALQQYSLPIFHKDVPLVESKFFTQTTMPGAALIKQALYDGSLLLKVVEG</sequence>
<dbReference type="SUPFAM" id="SSF53067">
    <property type="entry name" value="Actin-like ATPase domain"/>
    <property type="match status" value="2"/>
</dbReference>
<evidence type="ECO:0000313" key="7">
    <source>
        <dbReference type="Proteomes" id="UP000319828"/>
    </source>
</evidence>
<keyword evidence="3" id="KW-0238">DNA-binding</keyword>
<evidence type="ECO:0000256" key="3">
    <source>
        <dbReference type="ARBA" id="ARBA00023125"/>
    </source>
</evidence>
<evidence type="ECO:0000256" key="1">
    <source>
        <dbReference type="ARBA" id="ARBA00006479"/>
    </source>
</evidence>
<dbReference type="InterPro" id="IPR043129">
    <property type="entry name" value="ATPase_NBD"/>
</dbReference>
<dbReference type="GO" id="GO:0003677">
    <property type="term" value="F:DNA binding"/>
    <property type="evidence" value="ECO:0007669"/>
    <property type="project" value="UniProtKB-KW"/>
</dbReference>
<name>A0A557P6T1_9VIBR</name>
<dbReference type="PANTHER" id="PTHR18964">
    <property type="entry name" value="ROK (REPRESSOR, ORF, KINASE) FAMILY"/>
    <property type="match status" value="1"/>
</dbReference>
<dbReference type="InterPro" id="IPR000600">
    <property type="entry name" value="ROK"/>
</dbReference>
<dbReference type="AlphaFoldDB" id="A0A557P6T1"/>
<dbReference type="Gene3D" id="3.30.420.40">
    <property type="match status" value="2"/>
</dbReference>
<evidence type="ECO:0000313" key="6">
    <source>
        <dbReference type="EMBL" id="TVO36364.1"/>
    </source>
</evidence>
<dbReference type="Pfam" id="PF00480">
    <property type="entry name" value="ROK"/>
    <property type="match status" value="1"/>
</dbReference>
<keyword evidence="2" id="KW-0805">Transcription regulation</keyword>
<dbReference type="EMBL" id="VMKJ01000017">
    <property type="protein sequence ID" value="TVO36364.1"/>
    <property type="molecule type" value="Genomic_DNA"/>
</dbReference>
<dbReference type="FunFam" id="1.10.10.10:FF:000045">
    <property type="entry name" value="ROK family transcriptional regulator"/>
    <property type="match status" value="1"/>
</dbReference>
<keyword evidence="5" id="KW-0119">Carbohydrate metabolism</keyword>
<dbReference type="InterPro" id="IPR036388">
    <property type="entry name" value="WH-like_DNA-bd_sf"/>
</dbReference>
<comment type="caution">
    <text evidence="6">The sequence shown here is derived from an EMBL/GenBank/DDBJ whole genome shotgun (WGS) entry which is preliminary data.</text>
</comment>
<evidence type="ECO:0000256" key="5">
    <source>
        <dbReference type="ARBA" id="ARBA00023277"/>
    </source>
</evidence>
<dbReference type="Gene3D" id="1.10.10.10">
    <property type="entry name" value="Winged helix-like DNA-binding domain superfamily/Winged helix DNA-binding domain"/>
    <property type="match status" value="1"/>
</dbReference>
<evidence type="ECO:0000256" key="2">
    <source>
        <dbReference type="ARBA" id="ARBA00023015"/>
    </source>
</evidence>
<protein>
    <submittedName>
        <fullName evidence="6">ROK family protein</fullName>
    </submittedName>
</protein>
<evidence type="ECO:0000256" key="4">
    <source>
        <dbReference type="ARBA" id="ARBA00023163"/>
    </source>
</evidence>
<dbReference type="GO" id="GO:0006355">
    <property type="term" value="P:regulation of DNA-templated transcription"/>
    <property type="evidence" value="ECO:0007669"/>
    <property type="project" value="UniProtKB-ARBA"/>
</dbReference>
<dbReference type="Proteomes" id="UP000319828">
    <property type="component" value="Unassembled WGS sequence"/>
</dbReference>
<dbReference type="GO" id="GO:0006351">
    <property type="term" value="P:DNA-templated transcription"/>
    <property type="evidence" value="ECO:0007669"/>
    <property type="project" value="TreeGrafter"/>
</dbReference>
<comment type="similarity">
    <text evidence="1">Belongs to the ROK (NagC/XylR) family.</text>
</comment>
<dbReference type="OrthoDB" id="3189808at2"/>
<organism evidence="6 7">
    <name type="scientific">Vibrio algivorus</name>
    <dbReference type="NCBI Taxonomy" id="1667024"/>
    <lineage>
        <taxon>Bacteria</taxon>
        <taxon>Pseudomonadati</taxon>
        <taxon>Pseudomonadota</taxon>
        <taxon>Gammaproteobacteria</taxon>
        <taxon>Vibrionales</taxon>
        <taxon>Vibrionaceae</taxon>
        <taxon>Vibrio</taxon>
    </lineage>
</organism>
<dbReference type="InterPro" id="IPR036390">
    <property type="entry name" value="WH_DNA-bd_sf"/>
</dbReference>
<keyword evidence="4" id="KW-0804">Transcription</keyword>
<reference evidence="6 7" key="1">
    <citation type="submission" date="2019-07" db="EMBL/GenBank/DDBJ databases">
        <title>The draft genome sequence of Vibrio algivorus M1486.</title>
        <authorList>
            <person name="Meng X."/>
        </authorList>
    </citation>
    <scope>NUCLEOTIDE SEQUENCE [LARGE SCALE GENOMIC DNA]</scope>
    <source>
        <strain evidence="6 7">M1486</strain>
    </source>
</reference>
<accession>A0A557P6T1</accession>
<dbReference type="SUPFAM" id="SSF46785">
    <property type="entry name" value="Winged helix' DNA-binding domain"/>
    <property type="match status" value="1"/>
</dbReference>
<proteinExistence type="inferred from homology"/>
<gene>
    <name evidence="6" type="ORF">FOF44_09470</name>
</gene>
<dbReference type="PANTHER" id="PTHR18964:SF149">
    <property type="entry name" value="BIFUNCTIONAL UDP-N-ACETYLGLUCOSAMINE 2-EPIMERASE_N-ACETYLMANNOSAMINE KINASE"/>
    <property type="match status" value="1"/>
</dbReference>